<organism evidence="8">
    <name type="scientific">uncultured marine bacterium 580</name>
    <dbReference type="NCBI Taxonomy" id="257400"/>
    <lineage>
        <taxon>Bacteria</taxon>
        <taxon>environmental samples</taxon>
    </lineage>
</organism>
<dbReference type="InterPro" id="IPR050597">
    <property type="entry name" value="Cytochrome_c_Oxidase_Subunit"/>
</dbReference>
<dbReference type="GO" id="GO:0009055">
    <property type="term" value="F:electron transfer activity"/>
    <property type="evidence" value="ECO:0007669"/>
    <property type="project" value="InterPro"/>
</dbReference>
<keyword evidence="3 6" id="KW-0479">Metal-binding</keyword>
<evidence type="ECO:0000256" key="2">
    <source>
        <dbReference type="ARBA" id="ARBA00022617"/>
    </source>
</evidence>
<feature type="domain" description="Cytochrome c" evidence="7">
    <location>
        <begin position="24"/>
        <end position="105"/>
    </location>
</feature>
<reference evidence="8" key="2">
    <citation type="submission" date="2003-12" db="EMBL/GenBank/DDBJ databases">
        <title>Monterey Bay Coastal Ocean Microbial Observatory environmental clone sequencing.</title>
        <authorList>
            <person name="DeLong E.F."/>
        </authorList>
    </citation>
    <scope>NUCLEOTIDE SEQUENCE</scope>
</reference>
<dbReference type="GO" id="GO:0020037">
    <property type="term" value="F:heme binding"/>
    <property type="evidence" value="ECO:0007669"/>
    <property type="project" value="InterPro"/>
</dbReference>
<evidence type="ECO:0000256" key="6">
    <source>
        <dbReference type="PROSITE-ProRule" id="PRU00433"/>
    </source>
</evidence>
<keyword evidence="4" id="KW-0249">Electron transport</keyword>
<evidence type="ECO:0000259" key="7">
    <source>
        <dbReference type="PROSITE" id="PS51007"/>
    </source>
</evidence>
<dbReference type="AlphaFoldDB" id="Q6SFP3"/>
<dbReference type="PANTHER" id="PTHR33751:SF9">
    <property type="entry name" value="CYTOCHROME C4"/>
    <property type="match status" value="1"/>
</dbReference>
<evidence type="ECO:0000256" key="3">
    <source>
        <dbReference type="ARBA" id="ARBA00022723"/>
    </source>
</evidence>
<keyword evidence="5 6" id="KW-0408">Iron</keyword>
<proteinExistence type="predicted"/>
<gene>
    <name evidence="8" type="ORF">MBMO_EBAC000-36A07.14</name>
</gene>
<evidence type="ECO:0000313" key="8">
    <source>
        <dbReference type="EMBL" id="AAR38169.1"/>
    </source>
</evidence>
<accession>Q6SFP3</accession>
<reference evidence="8" key="1">
    <citation type="submission" date="2003-11" db="EMBL/GenBank/DDBJ databases">
        <authorList>
            <person name="Heidelberg J.F."/>
            <person name="Eisen J.A."/>
            <person name="Nelson W.C."/>
            <person name="DeLong E.F."/>
        </authorList>
    </citation>
    <scope>NUCLEOTIDE SEQUENCE</scope>
</reference>
<dbReference type="PANTHER" id="PTHR33751">
    <property type="entry name" value="CBB3-TYPE CYTOCHROME C OXIDASE SUBUNIT FIXP"/>
    <property type="match status" value="1"/>
</dbReference>
<name>Q6SFP3_9BACT</name>
<keyword evidence="1" id="KW-0813">Transport</keyword>
<dbReference type="EMBL" id="AY458647">
    <property type="protein sequence ID" value="AAR38169.1"/>
    <property type="molecule type" value="Genomic_DNA"/>
</dbReference>
<dbReference type="GO" id="GO:0046872">
    <property type="term" value="F:metal ion binding"/>
    <property type="evidence" value="ECO:0007669"/>
    <property type="project" value="UniProtKB-KW"/>
</dbReference>
<dbReference type="Pfam" id="PF00034">
    <property type="entry name" value="Cytochrom_C"/>
    <property type="match status" value="1"/>
</dbReference>
<evidence type="ECO:0000256" key="4">
    <source>
        <dbReference type="ARBA" id="ARBA00022982"/>
    </source>
</evidence>
<dbReference type="Gene3D" id="1.10.760.10">
    <property type="entry name" value="Cytochrome c-like domain"/>
    <property type="match status" value="1"/>
</dbReference>
<dbReference type="InterPro" id="IPR009056">
    <property type="entry name" value="Cyt_c-like_dom"/>
</dbReference>
<dbReference type="SUPFAM" id="SSF46626">
    <property type="entry name" value="Cytochrome c"/>
    <property type="match status" value="1"/>
</dbReference>
<evidence type="ECO:0000256" key="5">
    <source>
        <dbReference type="ARBA" id="ARBA00023004"/>
    </source>
</evidence>
<protein>
    <submittedName>
        <fullName evidence="8">Cytochrome c family protein</fullName>
    </submittedName>
</protein>
<sequence>MKNLSITSFFGILFYLLSFQVLAGNVEAGKIRYDKTCINCHGPAGKGAASYPKISGKEIPYITNKLETYRSGTKIGPNSGLMIMMAKPLSDAEIADLAAYLKDAKYEVNN</sequence>
<keyword evidence="2 6" id="KW-0349">Heme</keyword>
<evidence type="ECO:0000256" key="1">
    <source>
        <dbReference type="ARBA" id="ARBA00022448"/>
    </source>
</evidence>
<dbReference type="PROSITE" id="PS51007">
    <property type="entry name" value="CYTC"/>
    <property type="match status" value="1"/>
</dbReference>
<dbReference type="InterPro" id="IPR036909">
    <property type="entry name" value="Cyt_c-like_dom_sf"/>
</dbReference>